<keyword evidence="4 5" id="KW-0472">Membrane</keyword>
<dbReference type="Pfam" id="PF07291">
    <property type="entry name" value="MauE"/>
    <property type="match status" value="1"/>
</dbReference>
<evidence type="ECO:0000256" key="2">
    <source>
        <dbReference type="ARBA" id="ARBA00022692"/>
    </source>
</evidence>
<dbReference type="EMBL" id="CP030261">
    <property type="protein sequence ID" value="AXB57731.1"/>
    <property type="molecule type" value="Genomic_DNA"/>
</dbReference>
<protein>
    <recommendedName>
        <fullName evidence="6">Methylamine utilisation protein MauE domain-containing protein</fullName>
    </recommendedName>
</protein>
<comment type="subcellular location">
    <subcellularLocation>
        <location evidence="1">Membrane</location>
        <topology evidence="1">Multi-pass membrane protein</topology>
    </subcellularLocation>
</comment>
<feature type="transmembrane region" description="Helical" evidence="5">
    <location>
        <begin position="120"/>
        <end position="137"/>
    </location>
</feature>
<gene>
    <name evidence="7" type="ORF">HYN86_14450</name>
</gene>
<dbReference type="Proteomes" id="UP000251561">
    <property type="component" value="Chromosome"/>
</dbReference>
<dbReference type="OrthoDB" id="673785at2"/>
<keyword evidence="3 5" id="KW-1133">Transmembrane helix</keyword>
<evidence type="ECO:0000313" key="8">
    <source>
        <dbReference type="Proteomes" id="UP000251561"/>
    </source>
</evidence>
<name>A0A344LUY9_9FLAO</name>
<feature type="domain" description="Methylamine utilisation protein MauE" evidence="6">
    <location>
        <begin position="9"/>
        <end position="135"/>
    </location>
</feature>
<evidence type="ECO:0000256" key="3">
    <source>
        <dbReference type="ARBA" id="ARBA00022989"/>
    </source>
</evidence>
<feature type="transmembrane region" description="Helical" evidence="5">
    <location>
        <begin position="78"/>
        <end position="100"/>
    </location>
</feature>
<feature type="transmembrane region" description="Helical" evidence="5">
    <location>
        <begin position="157"/>
        <end position="175"/>
    </location>
</feature>
<dbReference type="KEGG" id="ffl:HYN86_14450"/>
<evidence type="ECO:0000256" key="1">
    <source>
        <dbReference type="ARBA" id="ARBA00004141"/>
    </source>
</evidence>
<feature type="transmembrane region" description="Helical" evidence="5">
    <location>
        <begin position="10"/>
        <end position="28"/>
    </location>
</feature>
<evidence type="ECO:0000256" key="4">
    <source>
        <dbReference type="ARBA" id="ARBA00023136"/>
    </source>
</evidence>
<sequence length="510" mass="59352">MKLQENYKKLIIELICFLYALLFVYAAASKLVDFERFQVQLAQSPVLSIYAEWISYFVIGFELIISGMLLFSATRIIGLYFAFVLMSMFTSYIFIVLHYSSFIPCSCGGILEKMSWKTHLIFNSLFVMMAAVAIIILKNKRQDDFSITKNSSKIWTLLACAIMATTAVVILFLSSEQAIHHKNPFVRRYPKKAIELYKTIDLRWNSYYFAGYEKNILYLANYTDPLHLLSIDSDGKQKRIKLYLDYRNQSFKSIKIVVQDGWFYLFDGTLPRIYRGNTKDWKLTAELKRTPKFSLAQPMDSVTIAFRNNTGNDRANVIGIFSAEKDTVLYSQNLLTRQIDGIFDTDGILLYNQNRKQIHYIYYYRNEFITADRNGELMRRSNTIDTNKQAKIKVAYLKNNTERQMAAPPLKVNSISAVRNNLLFINSKVPGRFEDEKFWKKSSVVDVYNLDNNSYVLSFYVQEIPNQKIQNIFVTDDHLYVTAGTNLMVFNLGYLLKSEMKRESELKTDR</sequence>
<dbReference type="GO" id="GO:0016020">
    <property type="term" value="C:membrane"/>
    <property type="evidence" value="ECO:0007669"/>
    <property type="project" value="UniProtKB-SubCell"/>
</dbReference>
<organism evidence="7 8">
    <name type="scientific">Flavobacterium fluviale</name>
    <dbReference type="NCBI Taxonomy" id="2249356"/>
    <lineage>
        <taxon>Bacteria</taxon>
        <taxon>Pseudomonadati</taxon>
        <taxon>Bacteroidota</taxon>
        <taxon>Flavobacteriia</taxon>
        <taxon>Flavobacteriales</taxon>
        <taxon>Flavobacteriaceae</taxon>
        <taxon>Flavobacterium</taxon>
    </lineage>
</organism>
<reference evidence="7 8" key="1">
    <citation type="submission" date="2018-06" db="EMBL/GenBank/DDBJ databases">
        <title>Genome sequencing of Flavobacterium.</title>
        <authorList>
            <person name="Baek M.-G."/>
            <person name="Yi H."/>
        </authorList>
    </citation>
    <scope>NUCLEOTIDE SEQUENCE [LARGE SCALE GENOMIC DNA]</scope>
    <source>
        <strain evidence="7 8">HYN0086</strain>
    </source>
</reference>
<keyword evidence="2 5" id="KW-0812">Transmembrane</keyword>
<evidence type="ECO:0000313" key="7">
    <source>
        <dbReference type="EMBL" id="AXB57731.1"/>
    </source>
</evidence>
<evidence type="ECO:0000256" key="5">
    <source>
        <dbReference type="SAM" id="Phobius"/>
    </source>
</evidence>
<accession>A0A344LUY9</accession>
<keyword evidence="8" id="KW-1185">Reference proteome</keyword>
<feature type="transmembrane region" description="Helical" evidence="5">
    <location>
        <begin position="53"/>
        <end position="71"/>
    </location>
</feature>
<proteinExistence type="predicted"/>
<dbReference type="AlphaFoldDB" id="A0A344LUY9"/>
<dbReference type="RefSeq" id="WP_113678675.1">
    <property type="nucleotide sequence ID" value="NZ_CP030261.1"/>
</dbReference>
<dbReference type="GO" id="GO:0030416">
    <property type="term" value="P:methylamine metabolic process"/>
    <property type="evidence" value="ECO:0007669"/>
    <property type="project" value="InterPro"/>
</dbReference>
<dbReference type="InterPro" id="IPR009908">
    <property type="entry name" value="Methylamine_util_MauE"/>
</dbReference>
<evidence type="ECO:0000259" key="6">
    <source>
        <dbReference type="Pfam" id="PF07291"/>
    </source>
</evidence>